<evidence type="ECO:0000259" key="2">
    <source>
        <dbReference type="Pfam" id="PF16787"/>
    </source>
</evidence>
<comment type="caution">
    <text evidence="3">The sequence shown here is derived from an EMBL/GenBank/DDBJ whole genome shotgun (WGS) entry which is preliminary data.</text>
</comment>
<evidence type="ECO:0000313" key="4">
    <source>
        <dbReference type="Proteomes" id="UP000193922"/>
    </source>
</evidence>
<dbReference type="RefSeq" id="XP_040744068.1">
    <property type="nucleotide sequence ID" value="XM_040887187.1"/>
</dbReference>
<dbReference type="InterPro" id="IPR031872">
    <property type="entry name" value="NDC10_II"/>
</dbReference>
<dbReference type="Proteomes" id="UP000193922">
    <property type="component" value="Unassembled WGS sequence"/>
</dbReference>
<feature type="compositionally biased region" description="Polar residues" evidence="1">
    <location>
        <begin position="549"/>
        <end position="560"/>
    </location>
</feature>
<protein>
    <recommendedName>
        <fullName evidence="2">Ndc10 domain-containing protein</fullName>
    </recommendedName>
</protein>
<evidence type="ECO:0000256" key="1">
    <source>
        <dbReference type="SAM" id="MobiDB-lite"/>
    </source>
</evidence>
<dbReference type="Gene3D" id="1.10.443.20">
    <property type="entry name" value="Centromere DNA-binding protein complex CBF3 subunit, domain 2"/>
    <property type="match status" value="1"/>
</dbReference>
<feature type="compositionally biased region" description="Low complexity" evidence="1">
    <location>
        <begin position="609"/>
        <end position="624"/>
    </location>
</feature>
<feature type="domain" description="Ndc10" evidence="2">
    <location>
        <begin position="237"/>
        <end position="474"/>
    </location>
</feature>
<keyword evidence="4" id="KW-1185">Reference proteome</keyword>
<dbReference type="Pfam" id="PF16787">
    <property type="entry name" value="NDC10_II"/>
    <property type="match status" value="1"/>
</dbReference>
<organism evidence="3 4">
    <name type="scientific">Linderina pennispora</name>
    <dbReference type="NCBI Taxonomy" id="61395"/>
    <lineage>
        <taxon>Eukaryota</taxon>
        <taxon>Fungi</taxon>
        <taxon>Fungi incertae sedis</taxon>
        <taxon>Zoopagomycota</taxon>
        <taxon>Kickxellomycotina</taxon>
        <taxon>Kickxellomycetes</taxon>
        <taxon>Kickxellales</taxon>
        <taxon>Kickxellaceae</taxon>
        <taxon>Linderina</taxon>
    </lineage>
</organism>
<feature type="region of interest" description="Disordered" evidence="1">
    <location>
        <begin position="540"/>
        <end position="583"/>
    </location>
</feature>
<name>A0A1Y1WAC4_9FUNG</name>
<accession>A0A1Y1WAC4</accession>
<feature type="compositionally biased region" description="Basic and acidic residues" evidence="1">
    <location>
        <begin position="146"/>
        <end position="158"/>
    </location>
</feature>
<dbReference type="GeneID" id="63803835"/>
<feature type="compositionally biased region" description="Polar residues" evidence="1">
    <location>
        <begin position="567"/>
        <end position="582"/>
    </location>
</feature>
<feature type="region of interest" description="Disordered" evidence="1">
    <location>
        <begin position="602"/>
        <end position="624"/>
    </location>
</feature>
<feature type="compositionally biased region" description="Basic and acidic residues" evidence="1">
    <location>
        <begin position="117"/>
        <end position="128"/>
    </location>
</feature>
<sequence length="741" mass="84078">MSEATVTELAVRMLNTLKNISPKARQAREQILIDWFIYCSSQRYPRSQWYCNLPRLQEYGERVVDIRELRRRLNVLFLTWQTPEPGADNDLKKKMYEAAYGRIREHLWGRIEKEFKSRHGDDSGRYDRVSSSAAPPPKAQTMMSGDARRQGVEQARRKPREIDLGCNQIVDEHITSPDGITADFDSGPMGVSWRTYAQETNTYLNCLLLRRSSFGSIQMRAWHNLSLCMWTDANALRKTLVLGSLSLQQKRLSASSVSQTKQMLGSGNPRTRRPLTDSGSELLRNRSILQCPWNALAILFYHKYHVRKEPPPDFSSDSWMDEPVFSQDKSGFDDSLRKHCASEYNEFKRVIQTGKQSFKRMTTKTFHEVNHQLNQSRLFRSTVTSLQNLVMSKRYLQNGLMEKILEAFVIPRQQLVVPDELTEQIFPFADGVADFPGWEAPGDVADKERHLAALNFCNLLKALRTALLQDMALLSYNPFYHRMVRGISIMLTPPFQDYRFVTLTQDTLEHSWGKDFQALIKETPRAHELGFVVPDNAYSAPSVDVGQPQPGSDSTSGHSSVNKRQRSSTVVPDDAAQSTQPAECQGVGDIAKVFAETGVSQRGYADTPASSNGSSTATESDSSSFESVTQQLTWLIENIRASPVASNKSVLRKLIRLHQVHTEREQQILHMIQARSVLLTTGDDIQSKLKKNMDEMSATMERVCSIMRSMNESDGWVSTTMQQITAKLREAFQSTMEINGC</sequence>
<gene>
    <name evidence="3" type="ORF">DL89DRAFT_266697</name>
</gene>
<feature type="region of interest" description="Disordered" evidence="1">
    <location>
        <begin position="117"/>
        <end position="158"/>
    </location>
</feature>
<evidence type="ECO:0000313" key="3">
    <source>
        <dbReference type="EMBL" id="ORX70489.1"/>
    </source>
</evidence>
<proteinExistence type="predicted"/>
<dbReference type="EMBL" id="MCFD01000005">
    <property type="protein sequence ID" value="ORX70489.1"/>
    <property type="molecule type" value="Genomic_DNA"/>
</dbReference>
<dbReference type="GO" id="GO:0003677">
    <property type="term" value="F:DNA binding"/>
    <property type="evidence" value="ECO:0007669"/>
    <property type="project" value="InterPro"/>
</dbReference>
<dbReference type="OrthoDB" id="5582206at2759"/>
<dbReference type="AlphaFoldDB" id="A0A1Y1WAC4"/>
<dbReference type="STRING" id="61395.A0A1Y1WAC4"/>
<reference evidence="3 4" key="1">
    <citation type="submission" date="2016-07" db="EMBL/GenBank/DDBJ databases">
        <title>Pervasive Adenine N6-methylation of Active Genes in Fungi.</title>
        <authorList>
            <consortium name="DOE Joint Genome Institute"/>
            <person name="Mondo S.J."/>
            <person name="Dannebaum R.O."/>
            <person name="Kuo R.C."/>
            <person name="Labutti K."/>
            <person name="Haridas S."/>
            <person name="Kuo A."/>
            <person name="Salamov A."/>
            <person name="Ahrendt S.R."/>
            <person name="Lipzen A."/>
            <person name="Sullivan W."/>
            <person name="Andreopoulos W.B."/>
            <person name="Clum A."/>
            <person name="Lindquist E."/>
            <person name="Daum C."/>
            <person name="Ramamoorthy G.K."/>
            <person name="Gryganskyi A."/>
            <person name="Culley D."/>
            <person name="Magnuson J.K."/>
            <person name="James T.Y."/>
            <person name="O'Malley M.A."/>
            <person name="Stajich J.E."/>
            <person name="Spatafora J.W."/>
            <person name="Visel A."/>
            <person name="Grigoriev I.V."/>
        </authorList>
    </citation>
    <scope>NUCLEOTIDE SEQUENCE [LARGE SCALE GENOMIC DNA]</scope>
    <source>
        <strain evidence="3 4">ATCC 12442</strain>
    </source>
</reference>
<dbReference type="InterPro" id="IPR038279">
    <property type="entry name" value="Ndc10_dom2_sf"/>
</dbReference>